<accession>A0A4R3L9R3</accession>
<comment type="caution">
    <text evidence="1">The sequence shown here is derived from an EMBL/GenBank/DDBJ whole genome shotgun (WGS) entry which is preliminary data.</text>
</comment>
<sequence>MKKGAVLLAFVFTFAVPFIVPFQAFANDWCC</sequence>
<reference evidence="1 2" key="1">
    <citation type="submission" date="2019-03" db="EMBL/GenBank/DDBJ databases">
        <title>Genomic Encyclopedia of Type Strains, Phase IV (KMG-IV): sequencing the most valuable type-strain genomes for metagenomic binning, comparative biology and taxonomic classification.</title>
        <authorList>
            <person name="Goeker M."/>
        </authorList>
    </citation>
    <scope>NUCLEOTIDE SEQUENCE [LARGE SCALE GENOMIC DNA]</scope>
    <source>
        <strain evidence="1 2">DSM 45707</strain>
    </source>
</reference>
<name>A0A4R3L9R3_9BACL</name>
<proteinExistence type="predicted"/>
<keyword evidence="2" id="KW-1185">Reference proteome</keyword>
<organism evidence="1 2">
    <name type="scientific">Hazenella coriacea</name>
    <dbReference type="NCBI Taxonomy" id="1179467"/>
    <lineage>
        <taxon>Bacteria</taxon>
        <taxon>Bacillati</taxon>
        <taxon>Bacillota</taxon>
        <taxon>Bacilli</taxon>
        <taxon>Bacillales</taxon>
        <taxon>Thermoactinomycetaceae</taxon>
        <taxon>Hazenella</taxon>
    </lineage>
</organism>
<protein>
    <submittedName>
        <fullName evidence="1">Uncharacterized protein</fullName>
    </submittedName>
</protein>
<dbReference type="Proteomes" id="UP000294937">
    <property type="component" value="Unassembled WGS sequence"/>
</dbReference>
<evidence type="ECO:0000313" key="1">
    <source>
        <dbReference type="EMBL" id="TCS96449.1"/>
    </source>
</evidence>
<evidence type="ECO:0000313" key="2">
    <source>
        <dbReference type="Proteomes" id="UP000294937"/>
    </source>
</evidence>
<dbReference type="EMBL" id="SMAG01000001">
    <property type="protein sequence ID" value="TCS96449.1"/>
    <property type="molecule type" value="Genomic_DNA"/>
</dbReference>
<gene>
    <name evidence="1" type="ORF">EDD58_10182</name>
</gene>
<dbReference type="AlphaFoldDB" id="A0A4R3L9R3"/>